<feature type="transmembrane region" description="Helical" evidence="2">
    <location>
        <begin position="226"/>
        <end position="248"/>
    </location>
</feature>
<evidence type="ECO:0000256" key="2">
    <source>
        <dbReference type="SAM" id="Phobius"/>
    </source>
</evidence>
<gene>
    <name evidence="3" type="ORF">D9613_008873</name>
</gene>
<dbReference type="Gene3D" id="2.60.120.260">
    <property type="entry name" value="Galactose-binding domain-like"/>
    <property type="match status" value="1"/>
</dbReference>
<evidence type="ECO:0000313" key="3">
    <source>
        <dbReference type="EMBL" id="KAF4616782.1"/>
    </source>
</evidence>
<dbReference type="AlphaFoldDB" id="A0A8H4VP35"/>
<reference evidence="3 4" key="1">
    <citation type="submission" date="2019-12" db="EMBL/GenBank/DDBJ databases">
        <authorList>
            <person name="Floudas D."/>
            <person name="Bentzer J."/>
            <person name="Ahren D."/>
            <person name="Johansson T."/>
            <person name="Persson P."/>
            <person name="Tunlid A."/>
        </authorList>
    </citation>
    <scope>NUCLEOTIDE SEQUENCE [LARGE SCALE GENOMIC DNA]</scope>
    <source>
        <strain evidence="3 4">CBS 102.39</strain>
    </source>
</reference>
<dbReference type="Proteomes" id="UP000521872">
    <property type="component" value="Unassembled WGS sequence"/>
</dbReference>
<evidence type="ECO:0008006" key="5">
    <source>
        <dbReference type="Google" id="ProtNLM"/>
    </source>
</evidence>
<evidence type="ECO:0000256" key="1">
    <source>
        <dbReference type="SAM" id="MobiDB-lite"/>
    </source>
</evidence>
<keyword evidence="4" id="KW-1185">Reference proteome</keyword>
<keyword evidence="2" id="KW-0472">Membrane</keyword>
<proteinExistence type="predicted"/>
<sequence length="299" mass="32608">MQFHWMTFTVTHHCTTSITTHSVLSDMTSQIIDDRNPSITYFGEWGQQGMPLENNSTTSYTQQVGSYALFRFSGPASVSVWGTIAPVRTHRIPPKVSFQVDSDATSIYVANLDASTQYRQMFFNTMAESSALLPGSHTLNMTSLVDGGFFFLDYLIVTTPRLASSMSNVISKTQSTSISRGVVVVSTTISPTITPTIIATNVKSVTTTSAFSSQTTPGTRSKAGPIVGGTIGGLVLLAVIFAIIFYFINRLSRPARGQSRATDRPTTSSSQPPSTISPYVKRMDDVLPPRYEDTVVHQY</sequence>
<feature type="compositionally biased region" description="Low complexity" evidence="1">
    <location>
        <begin position="265"/>
        <end position="278"/>
    </location>
</feature>
<dbReference type="EMBL" id="JAACJL010000031">
    <property type="protein sequence ID" value="KAF4616782.1"/>
    <property type="molecule type" value="Genomic_DNA"/>
</dbReference>
<keyword evidence="2" id="KW-1133">Transmembrane helix</keyword>
<organism evidence="3 4">
    <name type="scientific">Agrocybe pediades</name>
    <dbReference type="NCBI Taxonomy" id="84607"/>
    <lineage>
        <taxon>Eukaryota</taxon>
        <taxon>Fungi</taxon>
        <taxon>Dikarya</taxon>
        <taxon>Basidiomycota</taxon>
        <taxon>Agaricomycotina</taxon>
        <taxon>Agaricomycetes</taxon>
        <taxon>Agaricomycetidae</taxon>
        <taxon>Agaricales</taxon>
        <taxon>Agaricineae</taxon>
        <taxon>Strophariaceae</taxon>
        <taxon>Agrocybe</taxon>
    </lineage>
</organism>
<feature type="region of interest" description="Disordered" evidence="1">
    <location>
        <begin position="256"/>
        <end position="282"/>
    </location>
</feature>
<keyword evidence="2" id="KW-0812">Transmembrane</keyword>
<comment type="caution">
    <text evidence="3">The sequence shown here is derived from an EMBL/GenBank/DDBJ whole genome shotgun (WGS) entry which is preliminary data.</text>
</comment>
<evidence type="ECO:0000313" key="4">
    <source>
        <dbReference type="Proteomes" id="UP000521872"/>
    </source>
</evidence>
<accession>A0A8H4VP35</accession>
<protein>
    <recommendedName>
        <fullName evidence="5">Transmembrane protein</fullName>
    </recommendedName>
</protein>
<name>A0A8H4VP35_9AGAR</name>